<accession>A0A6C0CJ21</accession>
<feature type="transmembrane region" description="Helical" evidence="1">
    <location>
        <begin position="42"/>
        <end position="61"/>
    </location>
</feature>
<dbReference type="AlphaFoldDB" id="A0A6C0CJ21"/>
<protein>
    <submittedName>
        <fullName evidence="2">Uncharacterized protein</fullName>
    </submittedName>
</protein>
<reference evidence="2" key="1">
    <citation type="journal article" date="2020" name="Nature">
        <title>Giant virus diversity and host interactions through global metagenomics.</title>
        <authorList>
            <person name="Schulz F."/>
            <person name="Roux S."/>
            <person name="Paez-Espino D."/>
            <person name="Jungbluth S."/>
            <person name="Walsh D.A."/>
            <person name="Denef V.J."/>
            <person name="McMahon K.D."/>
            <person name="Konstantinidis K.T."/>
            <person name="Eloe-Fadrosh E.A."/>
            <person name="Kyrpides N.C."/>
            <person name="Woyke T."/>
        </authorList>
    </citation>
    <scope>NUCLEOTIDE SEQUENCE</scope>
    <source>
        <strain evidence="2">GVMAG-M-3300021343-4</strain>
    </source>
</reference>
<dbReference type="EMBL" id="MN739438">
    <property type="protein sequence ID" value="QHT04766.1"/>
    <property type="molecule type" value="Genomic_DNA"/>
</dbReference>
<name>A0A6C0CJ21_9ZZZZ</name>
<feature type="transmembrane region" description="Helical" evidence="1">
    <location>
        <begin position="128"/>
        <end position="146"/>
    </location>
</feature>
<feature type="transmembrane region" description="Helical" evidence="1">
    <location>
        <begin position="103"/>
        <end position="122"/>
    </location>
</feature>
<keyword evidence="1" id="KW-0812">Transmembrane</keyword>
<proteinExistence type="predicted"/>
<organism evidence="2">
    <name type="scientific">viral metagenome</name>
    <dbReference type="NCBI Taxonomy" id="1070528"/>
    <lineage>
        <taxon>unclassified sequences</taxon>
        <taxon>metagenomes</taxon>
        <taxon>organismal metagenomes</taxon>
    </lineage>
</organism>
<evidence type="ECO:0000256" key="1">
    <source>
        <dbReference type="SAM" id="Phobius"/>
    </source>
</evidence>
<feature type="transmembrane region" description="Helical" evidence="1">
    <location>
        <begin position="158"/>
        <end position="177"/>
    </location>
</feature>
<feature type="transmembrane region" description="Helical" evidence="1">
    <location>
        <begin position="12"/>
        <end position="30"/>
    </location>
</feature>
<keyword evidence="1" id="KW-0472">Membrane</keyword>
<feature type="transmembrane region" description="Helical" evidence="1">
    <location>
        <begin position="73"/>
        <end position="91"/>
    </location>
</feature>
<sequence>MSLLDYQKLFYSGIGAYLIIVAVVLYKHIFLNFPQYLTTIRYISGLMFIAGWGLIATSLAFTPSPKYNRHKSIPYITVVSTLMIIVGAAWARMSFDMGQPSPIIANVLFMGGWLGIVASIIVNRGNDHVWWLSILSVVILIGGAMMSAKAELRGGMGVYGPMLFVLGWLGVVLSISFDDKNFMLDF</sequence>
<keyword evidence="1" id="KW-1133">Transmembrane helix</keyword>
<evidence type="ECO:0000313" key="2">
    <source>
        <dbReference type="EMBL" id="QHT04766.1"/>
    </source>
</evidence>